<evidence type="ECO:0000256" key="11">
    <source>
        <dbReference type="ARBA" id="ARBA00049893"/>
    </source>
</evidence>
<evidence type="ECO:0000256" key="2">
    <source>
        <dbReference type="ARBA" id="ARBA00003215"/>
    </source>
</evidence>
<dbReference type="EMBL" id="BAAAZH010000001">
    <property type="protein sequence ID" value="GAA4108237.1"/>
    <property type="molecule type" value="Genomic_DNA"/>
</dbReference>
<evidence type="ECO:0000256" key="5">
    <source>
        <dbReference type="ARBA" id="ARBA00022723"/>
    </source>
</evidence>
<dbReference type="Gene3D" id="3.60.140.10">
    <property type="entry name" value="CNF1/YfiH-like putative cysteine hydrolases"/>
    <property type="match status" value="1"/>
</dbReference>
<evidence type="ECO:0000256" key="3">
    <source>
        <dbReference type="ARBA" id="ARBA00007353"/>
    </source>
</evidence>
<evidence type="ECO:0000256" key="1">
    <source>
        <dbReference type="ARBA" id="ARBA00000553"/>
    </source>
</evidence>
<keyword evidence="5" id="KW-0479">Metal-binding</keyword>
<dbReference type="InterPro" id="IPR011324">
    <property type="entry name" value="Cytotoxic_necrot_fac-like_cat"/>
</dbReference>
<evidence type="ECO:0000313" key="13">
    <source>
        <dbReference type="Proteomes" id="UP001501495"/>
    </source>
</evidence>
<dbReference type="InterPro" id="IPR038371">
    <property type="entry name" value="Cu_polyphenol_OxRdtase_sf"/>
</dbReference>
<name>A0ABP7XBU7_9ACTN</name>
<protein>
    <submittedName>
        <fullName evidence="12">Peptidoglycan editing factor PgeF</fullName>
    </submittedName>
</protein>
<evidence type="ECO:0000313" key="12">
    <source>
        <dbReference type="EMBL" id="GAA4108237.1"/>
    </source>
</evidence>
<organism evidence="12 13">
    <name type="scientific">Nocardioides fonticola</name>
    <dbReference type="NCBI Taxonomy" id="450363"/>
    <lineage>
        <taxon>Bacteria</taxon>
        <taxon>Bacillati</taxon>
        <taxon>Actinomycetota</taxon>
        <taxon>Actinomycetes</taxon>
        <taxon>Propionibacteriales</taxon>
        <taxon>Nocardioidaceae</taxon>
        <taxon>Nocardioides</taxon>
    </lineage>
</organism>
<keyword evidence="6" id="KW-0378">Hydrolase</keyword>
<evidence type="ECO:0000256" key="10">
    <source>
        <dbReference type="ARBA" id="ARBA00048968"/>
    </source>
</evidence>
<keyword evidence="13" id="KW-1185">Reference proteome</keyword>
<evidence type="ECO:0000256" key="6">
    <source>
        <dbReference type="ARBA" id="ARBA00022801"/>
    </source>
</evidence>
<evidence type="ECO:0000256" key="7">
    <source>
        <dbReference type="ARBA" id="ARBA00022833"/>
    </source>
</evidence>
<accession>A0ABP7XBU7</accession>
<dbReference type="InterPro" id="IPR003730">
    <property type="entry name" value="Cu_polyphenol_OxRdtase"/>
</dbReference>
<dbReference type="PANTHER" id="PTHR30616">
    <property type="entry name" value="UNCHARACTERIZED PROTEIN YFIH"/>
    <property type="match status" value="1"/>
</dbReference>
<dbReference type="SUPFAM" id="SSF64438">
    <property type="entry name" value="CNF1/YfiH-like putative cysteine hydrolases"/>
    <property type="match status" value="1"/>
</dbReference>
<comment type="catalytic activity">
    <reaction evidence="11">
        <text>S-methyl-5'-thioadenosine + phosphate = 5-(methylsulfanyl)-alpha-D-ribose 1-phosphate + adenine</text>
        <dbReference type="Rhea" id="RHEA:11852"/>
        <dbReference type="ChEBI" id="CHEBI:16708"/>
        <dbReference type="ChEBI" id="CHEBI:17509"/>
        <dbReference type="ChEBI" id="CHEBI:43474"/>
        <dbReference type="ChEBI" id="CHEBI:58533"/>
        <dbReference type="EC" id="2.4.2.28"/>
    </reaction>
    <physiologicalReaction direction="left-to-right" evidence="11">
        <dbReference type="Rhea" id="RHEA:11853"/>
    </physiologicalReaction>
</comment>
<comment type="function">
    <text evidence="2">Purine nucleoside enzyme that catalyzes the phosphorolysis of adenosine and inosine nucleosides, yielding D-ribose 1-phosphate and the respective free bases, adenine and hypoxanthine. Also catalyzes the phosphorolysis of S-methyl-5'-thioadenosine into adenine and S-methyl-5-thio-alpha-D-ribose 1-phosphate. Also has adenosine deaminase activity.</text>
</comment>
<dbReference type="Proteomes" id="UP001501495">
    <property type="component" value="Unassembled WGS sequence"/>
</dbReference>
<keyword evidence="4" id="KW-0808">Transferase</keyword>
<dbReference type="RefSeq" id="WP_344731297.1">
    <property type="nucleotide sequence ID" value="NZ_BAAAZH010000001.1"/>
</dbReference>
<dbReference type="Pfam" id="PF02578">
    <property type="entry name" value="Cu-oxidase_4"/>
    <property type="match status" value="1"/>
</dbReference>
<comment type="catalytic activity">
    <reaction evidence="9">
        <text>adenosine + H2O + H(+) = inosine + NH4(+)</text>
        <dbReference type="Rhea" id="RHEA:24408"/>
        <dbReference type="ChEBI" id="CHEBI:15377"/>
        <dbReference type="ChEBI" id="CHEBI:15378"/>
        <dbReference type="ChEBI" id="CHEBI:16335"/>
        <dbReference type="ChEBI" id="CHEBI:17596"/>
        <dbReference type="ChEBI" id="CHEBI:28938"/>
        <dbReference type="EC" id="3.5.4.4"/>
    </reaction>
    <physiologicalReaction direction="left-to-right" evidence="9">
        <dbReference type="Rhea" id="RHEA:24409"/>
    </physiologicalReaction>
</comment>
<sequence>MYLTRQRLGPVDLAFTDRFGGVSAFPYDELDLALVGGGDPAAREENLRLLRADFAPDDELADLVQVHGREVAVVDDSTPLGPGYVRPEADAIVTARAGVTLMVRMADCVPVLLADPDAGVVGAAHAGREGVVAGVVPAAVEAMRGLGARRLHAWIGPHVCGHCYEVPFAMRAEVGALLPDTVQTTWSGTPSLDLGAGVRAQLVAAGVDDVVTVPGCTRERTDLFSHRRDGADAGRLGALIRLDPTSGSAP</sequence>
<comment type="caution">
    <text evidence="12">The sequence shown here is derived from an EMBL/GenBank/DDBJ whole genome shotgun (WGS) entry which is preliminary data.</text>
</comment>
<dbReference type="CDD" id="cd16833">
    <property type="entry name" value="YfiH"/>
    <property type="match status" value="1"/>
</dbReference>
<dbReference type="PANTHER" id="PTHR30616:SF2">
    <property type="entry name" value="PURINE NUCLEOSIDE PHOSPHORYLASE LACC1"/>
    <property type="match status" value="1"/>
</dbReference>
<comment type="similarity">
    <text evidence="3">Belongs to the purine nucleoside phosphorylase YfiH/LACC1 family.</text>
</comment>
<keyword evidence="7" id="KW-0862">Zinc</keyword>
<comment type="catalytic activity">
    <reaction evidence="1">
        <text>inosine + phosphate = alpha-D-ribose 1-phosphate + hypoxanthine</text>
        <dbReference type="Rhea" id="RHEA:27646"/>
        <dbReference type="ChEBI" id="CHEBI:17368"/>
        <dbReference type="ChEBI" id="CHEBI:17596"/>
        <dbReference type="ChEBI" id="CHEBI:43474"/>
        <dbReference type="ChEBI" id="CHEBI:57720"/>
        <dbReference type="EC" id="2.4.2.1"/>
    </reaction>
    <physiologicalReaction direction="left-to-right" evidence="1">
        <dbReference type="Rhea" id="RHEA:27647"/>
    </physiologicalReaction>
</comment>
<proteinExistence type="inferred from homology"/>
<evidence type="ECO:0000256" key="9">
    <source>
        <dbReference type="ARBA" id="ARBA00047989"/>
    </source>
</evidence>
<evidence type="ECO:0000256" key="4">
    <source>
        <dbReference type="ARBA" id="ARBA00022679"/>
    </source>
</evidence>
<evidence type="ECO:0000256" key="8">
    <source>
        <dbReference type="ARBA" id="ARBA00023008"/>
    </source>
</evidence>
<comment type="catalytic activity">
    <reaction evidence="10">
        <text>adenosine + phosphate = alpha-D-ribose 1-phosphate + adenine</text>
        <dbReference type="Rhea" id="RHEA:27642"/>
        <dbReference type="ChEBI" id="CHEBI:16335"/>
        <dbReference type="ChEBI" id="CHEBI:16708"/>
        <dbReference type="ChEBI" id="CHEBI:43474"/>
        <dbReference type="ChEBI" id="CHEBI:57720"/>
        <dbReference type="EC" id="2.4.2.1"/>
    </reaction>
    <physiologicalReaction direction="left-to-right" evidence="10">
        <dbReference type="Rhea" id="RHEA:27643"/>
    </physiologicalReaction>
</comment>
<keyword evidence="8" id="KW-0186">Copper</keyword>
<reference evidence="13" key="1">
    <citation type="journal article" date="2019" name="Int. J. Syst. Evol. Microbiol.">
        <title>The Global Catalogue of Microorganisms (GCM) 10K type strain sequencing project: providing services to taxonomists for standard genome sequencing and annotation.</title>
        <authorList>
            <consortium name="The Broad Institute Genomics Platform"/>
            <consortium name="The Broad Institute Genome Sequencing Center for Infectious Disease"/>
            <person name="Wu L."/>
            <person name="Ma J."/>
        </authorList>
    </citation>
    <scope>NUCLEOTIDE SEQUENCE [LARGE SCALE GENOMIC DNA]</scope>
    <source>
        <strain evidence="13">JCM 16703</strain>
    </source>
</reference>
<gene>
    <name evidence="12" type="primary">pgeF</name>
    <name evidence="12" type="ORF">GCM10022215_01790</name>
</gene>